<dbReference type="PROSITE" id="PS00211">
    <property type="entry name" value="ABC_TRANSPORTER_1"/>
    <property type="match status" value="1"/>
</dbReference>
<dbReference type="InterPro" id="IPR003439">
    <property type="entry name" value="ABC_transporter-like_ATP-bd"/>
</dbReference>
<dbReference type="AlphaFoldDB" id="A0A1T4Z2P9"/>
<keyword evidence="3 6" id="KW-0067">ATP-binding</keyword>
<name>A0A1T4Z2P9_9ACTN</name>
<protein>
    <submittedName>
        <fullName evidence="6">Iron complex transport system ATP-binding protein</fullName>
    </submittedName>
</protein>
<evidence type="ECO:0000313" key="6">
    <source>
        <dbReference type="EMBL" id="SKB08322.1"/>
    </source>
</evidence>
<evidence type="ECO:0000256" key="1">
    <source>
        <dbReference type="ARBA" id="ARBA00022448"/>
    </source>
</evidence>
<sequence length="265" mass="28044">MGMTAAYEVRGLVCRLGGRDIVREVDLDVVHGEVLALVGPNGAGKSTLLGALTGDVPIAEGDVRLDGRPLAQWSARDLARTRAVLLQANQVSFPFTVREVVEMGRNPWVGHATAAQDDEAIAEAIERTDIAHLLERPFTALSGGEKARASLARVLAQRTDVVLLDEPTAALDLRHQEEVMVVARSLAAVGRAVVVVLHDLSLAAARADRIAMIDGGRLVSAGTPAEVLTPERVESVYGIAVHVLPAPDGHLIVIPHRGLSDTVSS</sequence>
<dbReference type="SUPFAM" id="SSF52540">
    <property type="entry name" value="P-loop containing nucleoside triphosphate hydrolases"/>
    <property type="match status" value="1"/>
</dbReference>
<dbReference type="CDD" id="cd03214">
    <property type="entry name" value="ABC_Iron-Siderophores_B12_Hemin"/>
    <property type="match status" value="1"/>
</dbReference>
<keyword evidence="1" id="KW-0813">Transport</keyword>
<dbReference type="InterPro" id="IPR003593">
    <property type="entry name" value="AAA+_ATPase"/>
</dbReference>
<evidence type="ECO:0000313" key="7">
    <source>
        <dbReference type="Proteomes" id="UP000191040"/>
    </source>
</evidence>
<evidence type="ECO:0000256" key="2">
    <source>
        <dbReference type="ARBA" id="ARBA00022741"/>
    </source>
</evidence>
<dbReference type="Proteomes" id="UP000191040">
    <property type="component" value="Chromosome I"/>
</dbReference>
<evidence type="ECO:0000256" key="4">
    <source>
        <dbReference type="ARBA" id="ARBA00022967"/>
    </source>
</evidence>
<dbReference type="SMART" id="SM00382">
    <property type="entry name" value="AAA"/>
    <property type="match status" value="1"/>
</dbReference>
<dbReference type="GO" id="GO:0016887">
    <property type="term" value="F:ATP hydrolysis activity"/>
    <property type="evidence" value="ECO:0007669"/>
    <property type="project" value="InterPro"/>
</dbReference>
<gene>
    <name evidence="6" type="ORF">SAMN06295964_2110</name>
</gene>
<dbReference type="FunFam" id="3.40.50.300:FF:000134">
    <property type="entry name" value="Iron-enterobactin ABC transporter ATP-binding protein"/>
    <property type="match status" value="1"/>
</dbReference>
<dbReference type="NCBIfam" id="NF010068">
    <property type="entry name" value="PRK13548.1"/>
    <property type="match status" value="1"/>
</dbReference>
<dbReference type="STRING" id="1736691.SAMN06295964_2110"/>
<evidence type="ECO:0000259" key="5">
    <source>
        <dbReference type="PROSITE" id="PS50893"/>
    </source>
</evidence>
<dbReference type="Gene3D" id="3.40.50.300">
    <property type="entry name" value="P-loop containing nucleotide triphosphate hydrolases"/>
    <property type="match status" value="1"/>
</dbReference>
<dbReference type="GO" id="GO:0005524">
    <property type="term" value="F:ATP binding"/>
    <property type="evidence" value="ECO:0007669"/>
    <property type="project" value="UniProtKB-KW"/>
</dbReference>
<reference evidence="7" key="1">
    <citation type="submission" date="2017-02" db="EMBL/GenBank/DDBJ databases">
        <authorList>
            <person name="Varghese N."/>
            <person name="Submissions S."/>
        </authorList>
    </citation>
    <scope>NUCLEOTIDE SEQUENCE [LARGE SCALE GENOMIC DNA]</scope>
    <source>
        <strain evidence="7">9H-4</strain>
    </source>
</reference>
<dbReference type="Pfam" id="PF00005">
    <property type="entry name" value="ABC_tran"/>
    <property type="match status" value="1"/>
</dbReference>
<keyword evidence="4" id="KW-1278">Translocase</keyword>
<organism evidence="6 7">
    <name type="scientific">Aeromicrobium choanae</name>
    <dbReference type="NCBI Taxonomy" id="1736691"/>
    <lineage>
        <taxon>Bacteria</taxon>
        <taxon>Bacillati</taxon>
        <taxon>Actinomycetota</taxon>
        <taxon>Actinomycetes</taxon>
        <taxon>Propionibacteriales</taxon>
        <taxon>Nocardioidaceae</taxon>
        <taxon>Aeromicrobium</taxon>
    </lineage>
</organism>
<keyword evidence="2" id="KW-0547">Nucleotide-binding</keyword>
<dbReference type="InterPro" id="IPR017871">
    <property type="entry name" value="ABC_transporter-like_CS"/>
</dbReference>
<feature type="domain" description="ABC transporter" evidence="5">
    <location>
        <begin position="7"/>
        <end position="240"/>
    </location>
</feature>
<accession>A0A1T4Z2P9</accession>
<dbReference type="InterPro" id="IPR027417">
    <property type="entry name" value="P-loop_NTPase"/>
</dbReference>
<dbReference type="PANTHER" id="PTHR42794:SF1">
    <property type="entry name" value="HEMIN IMPORT ATP-BINDING PROTEIN HMUV"/>
    <property type="match status" value="1"/>
</dbReference>
<keyword evidence="7" id="KW-1185">Reference proteome</keyword>
<dbReference type="PROSITE" id="PS50893">
    <property type="entry name" value="ABC_TRANSPORTER_2"/>
    <property type="match status" value="1"/>
</dbReference>
<evidence type="ECO:0000256" key="3">
    <source>
        <dbReference type="ARBA" id="ARBA00022840"/>
    </source>
</evidence>
<proteinExistence type="predicted"/>
<dbReference type="EMBL" id="LT796768">
    <property type="protein sequence ID" value="SKB08322.1"/>
    <property type="molecule type" value="Genomic_DNA"/>
</dbReference>
<dbReference type="PANTHER" id="PTHR42794">
    <property type="entry name" value="HEMIN IMPORT ATP-BINDING PROTEIN HMUV"/>
    <property type="match status" value="1"/>
</dbReference>